<reference evidence="1 2" key="1">
    <citation type="submission" date="2022-12" db="EMBL/GenBank/DDBJ databases">
        <title>Chromosome-scale assembly of the Ensete ventricosum genome.</title>
        <authorList>
            <person name="Dussert Y."/>
            <person name="Stocks J."/>
            <person name="Wendawek A."/>
            <person name="Woldeyes F."/>
            <person name="Nichols R.A."/>
            <person name="Borrell J.S."/>
        </authorList>
    </citation>
    <scope>NUCLEOTIDE SEQUENCE [LARGE SCALE GENOMIC DNA]</scope>
    <source>
        <strain evidence="2">cv. Maze</strain>
        <tissue evidence="1">Seeds</tissue>
    </source>
</reference>
<gene>
    <name evidence="1" type="ORF">OPV22_006591</name>
</gene>
<name>A0AAV8RFE0_ENSVE</name>
<accession>A0AAV8RFE0</accession>
<comment type="caution">
    <text evidence="1">The sequence shown here is derived from an EMBL/GenBank/DDBJ whole genome shotgun (WGS) entry which is preliminary data.</text>
</comment>
<evidence type="ECO:0000313" key="2">
    <source>
        <dbReference type="Proteomes" id="UP001222027"/>
    </source>
</evidence>
<proteinExistence type="predicted"/>
<protein>
    <submittedName>
        <fullName evidence="1">Uncharacterized protein</fullName>
    </submittedName>
</protein>
<dbReference type="EMBL" id="JAQQAF010000002">
    <property type="protein sequence ID" value="KAJ8505705.1"/>
    <property type="molecule type" value="Genomic_DNA"/>
</dbReference>
<dbReference type="Proteomes" id="UP001222027">
    <property type="component" value="Unassembled WGS sequence"/>
</dbReference>
<evidence type="ECO:0000313" key="1">
    <source>
        <dbReference type="EMBL" id="KAJ8505705.1"/>
    </source>
</evidence>
<dbReference type="AlphaFoldDB" id="A0AAV8RFE0"/>
<sequence>MWNPVLSEAHGCQSICTRHGDGGRWVGDEISETVPRKRNPGPCKAQFAIASAHFRRKSLCLWRWSPLVSDESLQFRQRCTVLAEGALARERWPGRKETRAARMVRALHFCLPPPRYGISDVEAVKAL</sequence>
<organism evidence="1 2">
    <name type="scientific">Ensete ventricosum</name>
    <name type="common">Abyssinian banana</name>
    <name type="synonym">Musa ensete</name>
    <dbReference type="NCBI Taxonomy" id="4639"/>
    <lineage>
        <taxon>Eukaryota</taxon>
        <taxon>Viridiplantae</taxon>
        <taxon>Streptophyta</taxon>
        <taxon>Embryophyta</taxon>
        <taxon>Tracheophyta</taxon>
        <taxon>Spermatophyta</taxon>
        <taxon>Magnoliopsida</taxon>
        <taxon>Liliopsida</taxon>
        <taxon>Zingiberales</taxon>
        <taxon>Musaceae</taxon>
        <taxon>Ensete</taxon>
    </lineage>
</organism>
<keyword evidence="2" id="KW-1185">Reference proteome</keyword>